<feature type="compositionally biased region" description="Acidic residues" evidence="1">
    <location>
        <begin position="771"/>
        <end position="782"/>
    </location>
</feature>
<keyword evidence="4" id="KW-1185">Reference proteome</keyword>
<feature type="transmembrane region" description="Helical" evidence="2">
    <location>
        <begin position="197"/>
        <end position="218"/>
    </location>
</feature>
<dbReference type="Pfam" id="PF13920">
    <property type="entry name" value="zf-C3HC4_3"/>
    <property type="match status" value="1"/>
</dbReference>
<reference evidence="3 4" key="1">
    <citation type="submission" date="2024-03" db="EMBL/GenBank/DDBJ databases">
        <authorList>
            <person name="Brejova B."/>
        </authorList>
    </citation>
    <scope>NUCLEOTIDE SEQUENCE [LARGE SCALE GENOMIC DNA]</scope>
    <source>
        <strain evidence="3 4">CBS 14171</strain>
    </source>
</reference>
<proteinExistence type="predicted"/>
<evidence type="ECO:0000256" key="2">
    <source>
        <dbReference type="SAM" id="Phobius"/>
    </source>
</evidence>
<evidence type="ECO:0008006" key="5">
    <source>
        <dbReference type="Google" id="ProtNLM"/>
    </source>
</evidence>
<feature type="transmembrane region" description="Helical" evidence="2">
    <location>
        <begin position="122"/>
        <end position="143"/>
    </location>
</feature>
<dbReference type="Gene3D" id="3.30.40.10">
    <property type="entry name" value="Zinc/RING finger domain, C3HC4 (zinc finger)"/>
    <property type="match status" value="1"/>
</dbReference>
<dbReference type="PANTHER" id="PTHR22696:SF1">
    <property type="entry name" value="E3 UBIQUITIN-PROTEIN LIGASE RNF26"/>
    <property type="match status" value="1"/>
</dbReference>
<evidence type="ECO:0000256" key="1">
    <source>
        <dbReference type="SAM" id="MobiDB-lite"/>
    </source>
</evidence>
<feature type="transmembrane region" description="Helical" evidence="2">
    <location>
        <begin position="288"/>
        <end position="305"/>
    </location>
</feature>
<feature type="region of interest" description="Disordered" evidence="1">
    <location>
        <begin position="753"/>
        <end position="784"/>
    </location>
</feature>
<feature type="region of interest" description="Disordered" evidence="1">
    <location>
        <begin position="546"/>
        <end position="565"/>
    </location>
</feature>
<dbReference type="RefSeq" id="XP_066828757.1">
    <property type="nucleotide sequence ID" value="XM_066971749.1"/>
</dbReference>
<protein>
    <recommendedName>
        <fullName evidence="5">RING-type domain-containing protein</fullName>
    </recommendedName>
</protein>
<sequence>MSVNERNADPLPPREPGVEEVGPALMKLLSSSIQALWDQSEQSDLNRIPWNRLLAISKYCCSIYGLSCLVMALVLNRTLVMASTNNIHNQRVAINRQRQLTRPGNLLAAYKSATTLKRVSTLCFRLGIIALLICQLMNVLVALKLNQSLGLAQTSCIGWFYRLIPARFFSYDPQYFDNQKYMKTPAKQVMIGPTSDMYWPIFLTFCLSSFIETFIASIQGQKPFTESGITIFEHSLAFQEFSSNAAFFFSNSYNYKRPTEEVLMTSLFSILNHLNIHVGAILNGNRLRLIPSSVMGLGFLAYFVNSIAHERLIQFPYILILTLAPQILIIFIVLVSGIIFLTAAAVNGFQFQGLNYASFFTSEEGSTDDAGVNEVTVGQEQESPLSSFNINLTDDFYTALLNLGVLAITSAGKSSYITELSLVTLDTDTWIERSIWQEIKSFASMNSNSPDAELGPCLDRIQVLGYNNIVSKPGLKLVSANSSSGADGGKDRQSTSGSVFKRRRTMCKKILVEFGQLIYGILVDKIFFNSVHLMLRTTGIKARGVSAKHDGEGEDEEGDEIQRRRQTMPKFLRKYVKARGRLSNLQGSTTATATTATTVTTTTTNTDTATGVSLRHFTAEELDSQYVALIMGGRFEEVDDSEDFVPETRDESEAESDAEEITFNLSDRGSACSQQELAPVSPLLELFDSEGLNEILNGNDLQMTQRRIQHGGRLTRSRYQQVYGAPNGTNCSNQTFSEDEGRKLIDLMIERRKLDKSSSGRGSGSGGGGEKEDDEDEDDEENDNSRSLDCVICQTNMREIITWPCKCFAICEPCRLRLVSKGIQGCVCCRSEVRGVSKIFIP</sequence>
<accession>A0ABP0ZK72</accession>
<dbReference type="GeneID" id="92207015"/>
<gene>
    <name evidence="3" type="ORF">LODBEIA_P18190</name>
</gene>
<keyword evidence="2" id="KW-0472">Membrane</keyword>
<keyword evidence="2" id="KW-0812">Transmembrane</keyword>
<dbReference type="Proteomes" id="UP001497383">
    <property type="component" value="Chromosome 2"/>
</dbReference>
<dbReference type="PANTHER" id="PTHR22696">
    <property type="entry name" value="E3 UBIQUITIN-PROTEIN LIGASE RNF26"/>
    <property type="match status" value="1"/>
</dbReference>
<dbReference type="EMBL" id="OZ022406">
    <property type="protein sequence ID" value="CAK9437441.1"/>
    <property type="molecule type" value="Genomic_DNA"/>
</dbReference>
<name>A0ABP0ZK72_9ASCO</name>
<feature type="transmembrane region" description="Helical" evidence="2">
    <location>
        <begin position="317"/>
        <end position="341"/>
    </location>
</feature>
<feature type="transmembrane region" description="Helical" evidence="2">
    <location>
        <begin position="56"/>
        <end position="75"/>
    </location>
</feature>
<keyword evidence="2" id="KW-1133">Transmembrane helix</keyword>
<evidence type="ECO:0000313" key="4">
    <source>
        <dbReference type="Proteomes" id="UP001497383"/>
    </source>
</evidence>
<dbReference type="InterPro" id="IPR013083">
    <property type="entry name" value="Znf_RING/FYVE/PHD"/>
</dbReference>
<evidence type="ECO:0000313" key="3">
    <source>
        <dbReference type="EMBL" id="CAK9437441.1"/>
    </source>
</evidence>
<organism evidence="3 4">
    <name type="scientific">Lodderomyces beijingensis</name>
    <dbReference type="NCBI Taxonomy" id="1775926"/>
    <lineage>
        <taxon>Eukaryota</taxon>
        <taxon>Fungi</taxon>
        <taxon>Dikarya</taxon>
        <taxon>Ascomycota</taxon>
        <taxon>Saccharomycotina</taxon>
        <taxon>Pichiomycetes</taxon>
        <taxon>Debaryomycetaceae</taxon>
        <taxon>Candida/Lodderomyces clade</taxon>
        <taxon>Lodderomyces</taxon>
    </lineage>
</organism>